<name>A0AAD9M3M6_9PEZI</name>
<dbReference type="Proteomes" id="UP001232148">
    <property type="component" value="Unassembled WGS sequence"/>
</dbReference>
<organism evidence="1 2">
    <name type="scientific">Colletotrichum zoysiae</name>
    <dbReference type="NCBI Taxonomy" id="1216348"/>
    <lineage>
        <taxon>Eukaryota</taxon>
        <taxon>Fungi</taxon>
        <taxon>Dikarya</taxon>
        <taxon>Ascomycota</taxon>
        <taxon>Pezizomycotina</taxon>
        <taxon>Sordariomycetes</taxon>
        <taxon>Hypocreomycetidae</taxon>
        <taxon>Glomerellales</taxon>
        <taxon>Glomerellaceae</taxon>
        <taxon>Colletotrichum</taxon>
        <taxon>Colletotrichum graminicola species complex</taxon>
    </lineage>
</organism>
<comment type="caution">
    <text evidence="1">The sequence shown here is derived from an EMBL/GenBank/DDBJ whole genome shotgun (WGS) entry which is preliminary data.</text>
</comment>
<gene>
    <name evidence="1" type="ORF">LX32DRAFT_683598</name>
</gene>
<sequence length="221" mass="24130">MKRTTRLFSEVTGQEIDQYLARNDAVASHQRLLIIRDVGIRMRGSCVLDAGPRRRRPTPAGPKRRRTDAYKLPLTCAESSISLSHGRYQVEDDSWIQLDYPNCRVALVAGGLYDASSGAAFLACQKKKLAPSIEKDASGGLVIRRPKRKAQSVGQGTTSELWQQGSSRTWCERLGVVAATASRRNSGNAVDTDQDTIALATGNPLNMASWSLGVVSRVVDE</sequence>
<evidence type="ECO:0000313" key="2">
    <source>
        <dbReference type="Proteomes" id="UP001232148"/>
    </source>
</evidence>
<protein>
    <submittedName>
        <fullName evidence="1">Uncharacterized protein</fullName>
    </submittedName>
</protein>
<reference evidence="1" key="1">
    <citation type="submission" date="2021-06" db="EMBL/GenBank/DDBJ databases">
        <title>Comparative genomics, transcriptomics and evolutionary studies reveal genomic signatures of adaptation to plant cell wall in hemibiotrophic fungi.</title>
        <authorList>
            <consortium name="DOE Joint Genome Institute"/>
            <person name="Baroncelli R."/>
            <person name="Diaz J.F."/>
            <person name="Benocci T."/>
            <person name="Peng M."/>
            <person name="Battaglia E."/>
            <person name="Haridas S."/>
            <person name="Andreopoulos W."/>
            <person name="Labutti K."/>
            <person name="Pangilinan J."/>
            <person name="Floch G.L."/>
            <person name="Makela M.R."/>
            <person name="Henrissat B."/>
            <person name="Grigoriev I.V."/>
            <person name="Crouch J.A."/>
            <person name="De Vries R.P."/>
            <person name="Sukno S.A."/>
            <person name="Thon M.R."/>
        </authorList>
    </citation>
    <scope>NUCLEOTIDE SEQUENCE</scope>
    <source>
        <strain evidence="1">MAFF235873</strain>
    </source>
</reference>
<keyword evidence="2" id="KW-1185">Reference proteome</keyword>
<proteinExistence type="predicted"/>
<accession>A0AAD9M3M6</accession>
<evidence type="ECO:0000313" key="1">
    <source>
        <dbReference type="EMBL" id="KAK2027840.1"/>
    </source>
</evidence>
<dbReference type="EMBL" id="MU842888">
    <property type="protein sequence ID" value="KAK2027840.1"/>
    <property type="molecule type" value="Genomic_DNA"/>
</dbReference>
<dbReference type="AlphaFoldDB" id="A0AAD9M3M6"/>